<gene>
    <name evidence="2" type="ORF">COX64_03240</name>
</gene>
<sequence>MIVFWGLFSLGLVLFYFVWSILISVWSRLNELGVKNEKSSTTFFDNVLYITIAGSILARAMWMVFHRVLYYGIPWGILPYSRSASGYLWLTVFPWRFFRLTDGIYYPVLWAFIGVVLLFTVFWPTFELARRLRLEKRGIMRAFLIRITACAAVSTLYFGALTYFSL</sequence>
<dbReference type="AlphaFoldDB" id="A0A2M7W2F0"/>
<dbReference type="Proteomes" id="UP000228952">
    <property type="component" value="Unassembled WGS sequence"/>
</dbReference>
<evidence type="ECO:0000313" key="2">
    <source>
        <dbReference type="EMBL" id="PJA13594.1"/>
    </source>
</evidence>
<protein>
    <submittedName>
        <fullName evidence="2">Uncharacterized protein</fullName>
    </submittedName>
</protein>
<proteinExistence type="predicted"/>
<keyword evidence="1" id="KW-1133">Transmembrane helix</keyword>
<keyword evidence="1" id="KW-0812">Transmembrane</keyword>
<keyword evidence="1" id="KW-0472">Membrane</keyword>
<name>A0A2M7W2F0_9BACT</name>
<dbReference type="EMBL" id="PFQB01000080">
    <property type="protein sequence ID" value="PJA13594.1"/>
    <property type="molecule type" value="Genomic_DNA"/>
</dbReference>
<organism evidence="2 3">
    <name type="scientific">Candidatus Dojkabacteria bacterium CG_4_10_14_0_2_um_filter_Dojkabacteria_WS6_41_15</name>
    <dbReference type="NCBI Taxonomy" id="2014249"/>
    <lineage>
        <taxon>Bacteria</taxon>
        <taxon>Candidatus Dojkabacteria</taxon>
    </lineage>
</organism>
<evidence type="ECO:0000313" key="3">
    <source>
        <dbReference type="Proteomes" id="UP000228952"/>
    </source>
</evidence>
<evidence type="ECO:0000256" key="1">
    <source>
        <dbReference type="SAM" id="Phobius"/>
    </source>
</evidence>
<accession>A0A2M7W2F0</accession>
<feature type="transmembrane region" description="Helical" evidence="1">
    <location>
        <begin position="47"/>
        <end position="65"/>
    </location>
</feature>
<feature type="transmembrane region" description="Helical" evidence="1">
    <location>
        <begin position="104"/>
        <end position="123"/>
    </location>
</feature>
<reference evidence="3" key="1">
    <citation type="submission" date="2017-09" db="EMBL/GenBank/DDBJ databases">
        <title>Depth-based differentiation of microbial function through sediment-hosted aquifers and enrichment of novel symbionts in the deep terrestrial subsurface.</title>
        <authorList>
            <person name="Probst A.J."/>
            <person name="Ladd B."/>
            <person name="Jarett J.K."/>
            <person name="Geller-Mcgrath D.E."/>
            <person name="Sieber C.M.K."/>
            <person name="Emerson J.B."/>
            <person name="Anantharaman K."/>
            <person name="Thomas B.C."/>
            <person name="Malmstrom R."/>
            <person name="Stieglmeier M."/>
            <person name="Klingl A."/>
            <person name="Woyke T."/>
            <person name="Ryan C.M."/>
            <person name="Banfield J.F."/>
        </authorList>
    </citation>
    <scope>NUCLEOTIDE SEQUENCE [LARGE SCALE GENOMIC DNA]</scope>
</reference>
<comment type="caution">
    <text evidence="2">The sequence shown here is derived from an EMBL/GenBank/DDBJ whole genome shotgun (WGS) entry which is preliminary data.</text>
</comment>
<feature type="transmembrane region" description="Helical" evidence="1">
    <location>
        <begin position="143"/>
        <end position="164"/>
    </location>
</feature>
<feature type="transmembrane region" description="Helical" evidence="1">
    <location>
        <begin position="7"/>
        <end position="27"/>
    </location>
</feature>